<dbReference type="RefSeq" id="WP_109244905.1">
    <property type="nucleotide sequence ID" value="NZ_BFFO01000001.1"/>
</dbReference>
<evidence type="ECO:0000256" key="2">
    <source>
        <dbReference type="SAM" id="SignalP"/>
    </source>
</evidence>
<feature type="signal peptide" evidence="2">
    <location>
        <begin position="1"/>
        <end position="24"/>
    </location>
</feature>
<evidence type="ECO:0000313" key="4">
    <source>
        <dbReference type="Proteomes" id="UP000245021"/>
    </source>
</evidence>
<name>A0A2R5HF38_9LACT</name>
<protein>
    <submittedName>
        <fullName evidence="3">Cell surface protein</fullName>
    </submittedName>
</protein>
<dbReference type="OrthoDB" id="3177627at2"/>
<sequence length="263" mass="26951">MINKKILVTLSTLAVLSSGFLAFAFTRNDQVASQPEVKTEQQSSQAPPKSSSQKTEESAPAPSEPAVEAPAPEAVVEEPAPEPVEEVAPAPEPEPAPEPAAEAEAIVEAPSPAPTPAPEVAPAPAPAVVSQTISFLGASYHYAMGGRAGGQAAIDSNPGQASTWGGEASGNVADGLSTHFIGHEYGAFAPVLSLSAGQVITVVDSNGQSRNYTVNGTVDVDDHAIGVNDKVDYWDQITGAGGGERIVLQTCITNTINRIVFAS</sequence>
<feature type="compositionally biased region" description="Low complexity" evidence="1">
    <location>
        <begin position="41"/>
        <end position="74"/>
    </location>
</feature>
<comment type="caution">
    <text evidence="3">The sequence shown here is derived from an EMBL/GenBank/DDBJ whole genome shotgun (WGS) entry which is preliminary data.</text>
</comment>
<proteinExistence type="predicted"/>
<dbReference type="Proteomes" id="UP000245021">
    <property type="component" value="Unassembled WGS sequence"/>
</dbReference>
<dbReference type="AlphaFoldDB" id="A0A2R5HF38"/>
<feature type="chain" id="PRO_5015327406" evidence="2">
    <location>
        <begin position="25"/>
        <end position="263"/>
    </location>
</feature>
<keyword evidence="4" id="KW-1185">Reference proteome</keyword>
<evidence type="ECO:0000313" key="3">
    <source>
        <dbReference type="EMBL" id="GBG95905.1"/>
    </source>
</evidence>
<dbReference type="EMBL" id="BFFO01000001">
    <property type="protein sequence ID" value="GBG95905.1"/>
    <property type="molecule type" value="Genomic_DNA"/>
</dbReference>
<gene>
    <name evidence="3" type="ORF">NtB2_00007</name>
</gene>
<accession>A0A2R5HF38</accession>
<reference evidence="3 4" key="1">
    <citation type="journal article" date="2018" name="Genome Announc.">
        <title>Draft Genome Sequence of Lactococcus sp. Strain NtB2 (JCM 32569), Isolated from the Gut of the Higher Termite Nasutitermes takasagoensis.</title>
        <authorList>
            <person name="Noda S."/>
            <person name="Aihara C."/>
            <person name="Yuki M."/>
            <person name="Ohkuma M."/>
        </authorList>
    </citation>
    <scope>NUCLEOTIDE SEQUENCE [LARGE SCALE GENOMIC DNA]</scope>
    <source>
        <strain evidence="3 4">NtB2</strain>
    </source>
</reference>
<organism evidence="3 4">
    <name type="scientific">Lactococcus termiticola</name>
    <dbReference type="NCBI Taxonomy" id="2169526"/>
    <lineage>
        <taxon>Bacteria</taxon>
        <taxon>Bacillati</taxon>
        <taxon>Bacillota</taxon>
        <taxon>Bacilli</taxon>
        <taxon>Lactobacillales</taxon>
        <taxon>Streptococcaceae</taxon>
        <taxon>Lactococcus</taxon>
    </lineage>
</organism>
<feature type="region of interest" description="Disordered" evidence="1">
    <location>
        <begin position="30"/>
        <end position="103"/>
    </location>
</feature>
<feature type="compositionally biased region" description="Acidic residues" evidence="1">
    <location>
        <begin position="75"/>
        <end position="85"/>
    </location>
</feature>
<keyword evidence="2" id="KW-0732">Signal</keyword>
<evidence type="ECO:0000256" key="1">
    <source>
        <dbReference type="SAM" id="MobiDB-lite"/>
    </source>
</evidence>